<feature type="domain" description="HIT" evidence="6">
    <location>
        <begin position="120"/>
        <end position="229"/>
    </location>
</feature>
<reference evidence="7 8" key="1">
    <citation type="submission" date="2017-11" db="EMBL/GenBank/DDBJ databases">
        <title>Infants hospitalized years apart are colonized by the same room-sourced microbial strains.</title>
        <authorList>
            <person name="Brooks B."/>
            <person name="Olm M.R."/>
            <person name="Firek B.A."/>
            <person name="Baker R."/>
            <person name="Thomas B.C."/>
            <person name="Morowitz M.J."/>
            <person name="Banfield J.F."/>
        </authorList>
    </citation>
    <scope>NUCLEOTIDE SEQUENCE [LARGE SCALE GENOMIC DNA]</scope>
    <source>
        <strain evidence="7">S2_012_000_R3_87</strain>
    </source>
</reference>
<dbReference type="SUPFAM" id="SSF54197">
    <property type="entry name" value="HIT-like"/>
    <property type="match status" value="1"/>
</dbReference>
<dbReference type="GO" id="GO:0003824">
    <property type="term" value="F:catalytic activity"/>
    <property type="evidence" value="ECO:0007669"/>
    <property type="project" value="InterPro"/>
</dbReference>
<keyword evidence="1" id="KW-0547">Nucleotide-binding</keyword>
<dbReference type="PANTHER" id="PTHR42997:SF1">
    <property type="entry name" value="AP-4-A PHOSPHORYLASE"/>
    <property type="match status" value="1"/>
</dbReference>
<evidence type="ECO:0000256" key="5">
    <source>
        <dbReference type="SAM" id="MobiDB-lite"/>
    </source>
</evidence>
<proteinExistence type="predicted"/>
<dbReference type="AlphaFoldDB" id="A0A2W5CZS3"/>
<feature type="region of interest" description="Disordered" evidence="5">
    <location>
        <begin position="1"/>
        <end position="76"/>
    </location>
</feature>
<gene>
    <name evidence="7" type="ORF">DI609_06300</name>
</gene>
<dbReference type="PANTHER" id="PTHR42997">
    <property type="entry name" value="HIT FAMILY HYDROLASE"/>
    <property type="match status" value="1"/>
</dbReference>
<dbReference type="InterPro" id="IPR039383">
    <property type="entry name" value="FHIT"/>
</dbReference>
<feature type="binding site" evidence="3">
    <location>
        <position position="146"/>
    </location>
    <ligand>
        <name>substrate</name>
    </ligand>
</feature>
<evidence type="ECO:0000256" key="3">
    <source>
        <dbReference type="PIRSR" id="PIRSR639383-2"/>
    </source>
</evidence>
<evidence type="ECO:0000256" key="4">
    <source>
        <dbReference type="PROSITE-ProRule" id="PRU00464"/>
    </source>
</evidence>
<dbReference type="Gene3D" id="3.30.428.10">
    <property type="entry name" value="HIT-like"/>
    <property type="match status" value="1"/>
</dbReference>
<dbReference type="Pfam" id="PF01230">
    <property type="entry name" value="HIT"/>
    <property type="match status" value="1"/>
</dbReference>
<dbReference type="EMBL" id="QFNY01000128">
    <property type="protein sequence ID" value="PZP00466.1"/>
    <property type="molecule type" value="Genomic_DNA"/>
</dbReference>
<dbReference type="InterPro" id="IPR011146">
    <property type="entry name" value="HIT-like"/>
</dbReference>
<dbReference type="Proteomes" id="UP000249451">
    <property type="component" value="Unassembled WGS sequence"/>
</dbReference>
<dbReference type="PROSITE" id="PS51084">
    <property type="entry name" value="HIT_2"/>
    <property type="match status" value="1"/>
</dbReference>
<feature type="binding site" evidence="3">
    <location>
        <begin position="208"/>
        <end position="211"/>
    </location>
    <ligand>
        <name>substrate</name>
    </ligand>
</feature>
<feature type="short sequence motif" description="Histidine triad motif" evidence="4">
    <location>
        <begin position="214"/>
        <end position="218"/>
    </location>
</feature>
<feature type="compositionally biased region" description="Basic residues" evidence="5">
    <location>
        <begin position="1"/>
        <end position="26"/>
    </location>
</feature>
<evidence type="ECO:0000256" key="1">
    <source>
        <dbReference type="ARBA" id="ARBA00022741"/>
    </source>
</evidence>
<dbReference type="GO" id="GO:0000166">
    <property type="term" value="F:nucleotide binding"/>
    <property type="evidence" value="ECO:0007669"/>
    <property type="project" value="UniProtKB-KW"/>
</dbReference>
<evidence type="ECO:0000256" key="2">
    <source>
        <dbReference type="PIRSR" id="PIRSR639383-1"/>
    </source>
</evidence>
<feature type="binding site" evidence="3">
    <location>
        <position position="218"/>
    </location>
    <ligand>
        <name>substrate</name>
    </ligand>
</feature>
<feature type="region of interest" description="Disordered" evidence="5">
    <location>
        <begin position="97"/>
        <end position="125"/>
    </location>
</feature>
<evidence type="ECO:0000259" key="6">
    <source>
        <dbReference type="PROSITE" id="PS51084"/>
    </source>
</evidence>
<dbReference type="InterPro" id="IPR036265">
    <property type="entry name" value="HIT-like_sf"/>
</dbReference>
<evidence type="ECO:0000313" key="7">
    <source>
        <dbReference type="EMBL" id="PZP00466.1"/>
    </source>
</evidence>
<organism evidence="7 8">
    <name type="scientific">Corynebacterium urealyticum</name>
    <dbReference type="NCBI Taxonomy" id="43771"/>
    <lineage>
        <taxon>Bacteria</taxon>
        <taxon>Bacillati</taxon>
        <taxon>Actinomycetota</taxon>
        <taxon>Actinomycetes</taxon>
        <taxon>Mycobacteriales</taxon>
        <taxon>Corynebacteriaceae</taxon>
        <taxon>Corynebacterium</taxon>
    </lineage>
</organism>
<name>A0A2W5CZS3_9CORY</name>
<dbReference type="CDD" id="cd01275">
    <property type="entry name" value="FHIT"/>
    <property type="match status" value="1"/>
</dbReference>
<sequence>MSSRRRSSSRRSWAKHRPPAKNKGRGVRIVSCDPSQNSADRCSSERGATEPAGAELSAQAASEANGRVVDTGVGSQPDLAGGLDRLWAPYRSAYLADRPKKPAQEGAQSPEGAEKKPEDPFLDLPNLPDEEALIVARGKEVFCVLNLFPYNPGHMMVIPYRQVANYEDLTMPELTELATFTQYAIKTLRYVSGPDAINVGMNLGRPSGGSVPTHLHQHIVPRWTGDTSFMTVIAGAKVLPQTLRDTRALLSRAWRELEDQK</sequence>
<feature type="active site" description="Tele-AMP-histidine intermediate" evidence="2">
    <location>
        <position position="216"/>
    </location>
</feature>
<evidence type="ECO:0000313" key="8">
    <source>
        <dbReference type="Proteomes" id="UP000249451"/>
    </source>
</evidence>
<dbReference type="InterPro" id="IPR052908">
    <property type="entry name" value="AP-4-A_phosphorylase"/>
</dbReference>
<accession>A0A2W5CZS3</accession>
<comment type="caution">
    <text evidence="7">The sequence shown here is derived from an EMBL/GenBank/DDBJ whole genome shotgun (WGS) entry which is preliminary data.</text>
</comment>
<protein>
    <submittedName>
        <fullName evidence="7">HIT domain-containing protein</fullName>
    </submittedName>
</protein>